<feature type="compositionally biased region" description="Basic and acidic residues" evidence="5">
    <location>
        <begin position="104"/>
        <end position="134"/>
    </location>
</feature>
<feature type="domain" description="Gram-positive cocci surface proteins LPxTG" evidence="6">
    <location>
        <begin position="167"/>
        <end position="204"/>
    </location>
</feature>
<keyword evidence="2" id="KW-0964">Secreted</keyword>
<protein>
    <submittedName>
        <fullName evidence="7">LPXTG cell wall anchor domain-containing protein</fullName>
    </submittedName>
</protein>
<dbReference type="InterPro" id="IPR019931">
    <property type="entry name" value="LPXTG_anchor"/>
</dbReference>
<dbReference type="Pfam" id="PF00746">
    <property type="entry name" value="Gram_pos_anchor"/>
    <property type="match status" value="1"/>
</dbReference>
<evidence type="ECO:0000256" key="4">
    <source>
        <dbReference type="ARBA" id="ARBA00023088"/>
    </source>
</evidence>
<keyword evidence="1" id="KW-0134">Cell wall</keyword>
<dbReference type="AlphaFoldDB" id="A0AAJ6K4Y2"/>
<evidence type="ECO:0000313" key="8">
    <source>
        <dbReference type="Proteomes" id="UP001238155"/>
    </source>
</evidence>
<evidence type="ECO:0000256" key="1">
    <source>
        <dbReference type="ARBA" id="ARBA00022512"/>
    </source>
</evidence>
<dbReference type="InterPro" id="IPR041495">
    <property type="entry name" value="Mub_B2"/>
</dbReference>
<evidence type="ECO:0000256" key="2">
    <source>
        <dbReference type="ARBA" id="ARBA00022525"/>
    </source>
</evidence>
<gene>
    <name evidence="7" type="ORF">QFF56_00760</name>
</gene>
<keyword evidence="4" id="KW-0572">Peptidoglycan-anchor</keyword>
<dbReference type="Gene3D" id="2.60.40.4300">
    <property type="match status" value="1"/>
</dbReference>
<dbReference type="Pfam" id="PF17966">
    <property type="entry name" value="Muc_B2"/>
    <property type="match status" value="1"/>
</dbReference>
<evidence type="ECO:0000256" key="3">
    <source>
        <dbReference type="ARBA" id="ARBA00022729"/>
    </source>
</evidence>
<evidence type="ECO:0000256" key="5">
    <source>
        <dbReference type="SAM" id="MobiDB-lite"/>
    </source>
</evidence>
<organism evidence="7 8">
    <name type="scientific">Ligilactobacillus animalis</name>
    <dbReference type="NCBI Taxonomy" id="1605"/>
    <lineage>
        <taxon>Bacteria</taxon>
        <taxon>Bacillati</taxon>
        <taxon>Bacillota</taxon>
        <taxon>Bacilli</taxon>
        <taxon>Lactobacillales</taxon>
        <taxon>Lactobacillaceae</taxon>
        <taxon>Ligilactobacillus</taxon>
    </lineage>
</organism>
<dbReference type="PROSITE" id="PS50847">
    <property type="entry name" value="GRAM_POS_ANCHORING"/>
    <property type="match status" value="1"/>
</dbReference>
<dbReference type="Proteomes" id="UP001238155">
    <property type="component" value="Chromosome"/>
</dbReference>
<evidence type="ECO:0000259" key="6">
    <source>
        <dbReference type="PROSITE" id="PS50847"/>
    </source>
</evidence>
<feature type="region of interest" description="Disordered" evidence="5">
    <location>
        <begin position="104"/>
        <end position="173"/>
    </location>
</feature>
<proteinExistence type="predicted"/>
<sequence>MQQVTGVPVIITDTINYIYGNGPKQGQPVSPAVVVTKTFVPLYTVDAVTGDIIETTWSGDGVIEASQVPEISGYTPDKTMIAERILTPTMENQSQTVYYMLDEKPAVDETPEPERPTETVDKEPGIGSDEKQEEQNEPPKQVTTTQTSSVDKEKTAPIKKGQTVTELPQTGDAATEKTTFVGAMLATLAGLLGFATTKRKKEDK</sequence>
<dbReference type="EMBL" id="CP123751">
    <property type="protein sequence ID" value="WHQ80303.1"/>
    <property type="molecule type" value="Genomic_DNA"/>
</dbReference>
<accession>A0AAJ6K4Y2</accession>
<reference evidence="7" key="1">
    <citation type="submission" date="2023-04" db="EMBL/GenBank/DDBJ databases">
        <title>Four porcine-derived lactic acid bacteria strains analyses and their evaluation as potential probiotics based on genomics.</title>
        <authorList>
            <person name="Niu D."/>
        </authorList>
    </citation>
    <scope>NUCLEOTIDE SEQUENCE</scope>
    <source>
        <strain evidence="7">ZSB1</strain>
    </source>
</reference>
<keyword evidence="3" id="KW-0732">Signal</keyword>
<dbReference type="RefSeq" id="WP_283534765.1">
    <property type="nucleotide sequence ID" value="NZ_CP123751.1"/>
</dbReference>
<name>A0AAJ6K4Y2_9LACO</name>
<dbReference type="NCBIfam" id="TIGR01167">
    <property type="entry name" value="LPXTG_anchor"/>
    <property type="match status" value="1"/>
</dbReference>
<evidence type="ECO:0000313" key="7">
    <source>
        <dbReference type="EMBL" id="WHQ80303.1"/>
    </source>
</evidence>